<dbReference type="Proteomes" id="UP000322699">
    <property type="component" value="Unassembled WGS sequence"/>
</dbReference>
<evidence type="ECO:0000313" key="3">
    <source>
        <dbReference type="Proteomes" id="UP000322699"/>
    </source>
</evidence>
<proteinExistence type="predicted"/>
<sequence length="167" mass="18666">MYPLSLLPSPLFPFAIIKSSPVPEQEPEVVYAGPFGQLTPVGGGDPIPLVKERLLIGRRGEVDIQLKFPNVSSQHCRLTLEHGYWFVKDLNSRNGTKVDERAVMRKRVDPGSKLSIAKHHYVCEYEPQSLGAYGPPPADDDYMEELMKSSLMDRAGLSNRKKTRGSE</sequence>
<dbReference type="InterPro" id="IPR000253">
    <property type="entry name" value="FHA_dom"/>
</dbReference>
<comment type="caution">
    <text evidence="2">The sequence shown here is derived from an EMBL/GenBank/DDBJ whole genome shotgun (WGS) entry which is preliminary data.</text>
</comment>
<gene>
    <name evidence="2" type="ORF">LF1_47360</name>
</gene>
<accession>A0A5B1CSI2</accession>
<evidence type="ECO:0000313" key="2">
    <source>
        <dbReference type="EMBL" id="KAA1262174.1"/>
    </source>
</evidence>
<dbReference type="EMBL" id="VRLW01000001">
    <property type="protein sequence ID" value="KAA1262174.1"/>
    <property type="molecule type" value="Genomic_DNA"/>
</dbReference>
<name>A0A5B1CSI2_9BACT</name>
<keyword evidence="3" id="KW-1185">Reference proteome</keyword>
<dbReference type="SMART" id="SM00240">
    <property type="entry name" value="FHA"/>
    <property type="match status" value="1"/>
</dbReference>
<reference evidence="2 3" key="1">
    <citation type="submission" date="2019-08" db="EMBL/GenBank/DDBJ databases">
        <title>Deep-cultivation of Planctomycetes and their phenomic and genomic characterization uncovers novel biology.</title>
        <authorList>
            <person name="Wiegand S."/>
            <person name="Jogler M."/>
            <person name="Boedeker C."/>
            <person name="Pinto D."/>
            <person name="Vollmers J."/>
            <person name="Rivas-Marin E."/>
            <person name="Kohn T."/>
            <person name="Peeters S.H."/>
            <person name="Heuer A."/>
            <person name="Rast P."/>
            <person name="Oberbeckmann S."/>
            <person name="Bunk B."/>
            <person name="Jeske O."/>
            <person name="Meyerdierks A."/>
            <person name="Storesund J.E."/>
            <person name="Kallscheuer N."/>
            <person name="Luecker S."/>
            <person name="Lage O.M."/>
            <person name="Pohl T."/>
            <person name="Merkel B.J."/>
            <person name="Hornburger P."/>
            <person name="Mueller R.-W."/>
            <person name="Bruemmer F."/>
            <person name="Labrenz M."/>
            <person name="Spormann A.M."/>
            <person name="Op Den Camp H."/>
            <person name="Overmann J."/>
            <person name="Amann R."/>
            <person name="Jetten M.S.M."/>
            <person name="Mascher T."/>
            <person name="Medema M.H."/>
            <person name="Devos D.P."/>
            <person name="Kaster A.-K."/>
            <person name="Ovreas L."/>
            <person name="Rohde M."/>
            <person name="Galperin M.Y."/>
            <person name="Jogler C."/>
        </authorList>
    </citation>
    <scope>NUCLEOTIDE SEQUENCE [LARGE SCALE GENOMIC DNA]</scope>
    <source>
        <strain evidence="2 3">LF1</strain>
    </source>
</reference>
<dbReference type="PROSITE" id="PS50006">
    <property type="entry name" value="FHA_DOMAIN"/>
    <property type="match status" value="1"/>
</dbReference>
<evidence type="ECO:0000259" key="1">
    <source>
        <dbReference type="PROSITE" id="PS50006"/>
    </source>
</evidence>
<feature type="domain" description="FHA" evidence="1">
    <location>
        <begin position="54"/>
        <end position="103"/>
    </location>
</feature>
<dbReference type="SUPFAM" id="SSF49879">
    <property type="entry name" value="SMAD/FHA domain"/>
    <property type="match status" value="1"/>
</dbReference>
<dbReference type="CDD" id="cd00060">
    <property type="entry name" value="FHA"/>
    <property type="match status" value="1"/>
</dbReference>
<dbReference type="Gene3D" id="2.60.200.20">
    <property type="match status" value="1"/>
</dbReference>
<dbReference type="AlphaFoldDB" id="A0A5B1CSI2"/>
<protein>
    <submittedName>
        <fullName evidence="2">FHA domain protein</fullName>
    </submittedName>
</protein>
<organism evidence="2 3">
    <name type="scientific">Rubripirellula obstinata</name>
    <dbReference type="NCBI Taxonomy" id="406547"/>
    <lineage>
        <taxon>Bacteria</taxon>
        <taxon>Pseudomonadati</taxon>
        <taxon>Planctomycetota</taxon>
        <taxon>Planctomycetia</taxon>
        <taxon>Pirellulales</taxon>
        <taxon>Pirellulaceae</taxon>
        <taxon>Rubripirellula</taxon>
    </lineage>
</organism>
<dbReference type="InterPro" id="IPR008984">
    <property type="entry name" value="SMAD_FHA_dom_sf"/>
</dbReference>
<dbReference type="Pfam" id="PF00498">
    <property type="entry name" value="FHA"/>
    <property type="match status" value="1"/>
</dbReference>
<dbReference type="OrthoDB" id="151099at2"/>